<proteinExistence type="predicted"/>
<dbReference type="Gene3D" id="3.50.50.60">
    <property type="entry name" value="FAD/NAD(P)-binding domain"/>
    <property type="match status" value="1"/>
</dbReference>
<name>A0AAE3HCA5_9FIRM</name>
<feature type="domain" description="BFD-like [2Fe-2S]-binding" evidence="2">
    <location>
        <begin position="397"/>
        <end position="451"/>
    </location>
</feature>
<reference evidence="3" key="1">
    <citation type="submission" date="2022-07" db="EMBL/GenBank/DDBJ databases">
        <title>Enhanced cultured diversity of the mouse gut microbiota enables custom-made synthetic communities.</title>
        <authorList>
            <person name="Afrizal A."/>
        </authorList>
    </citation>
    <scope>NUCLEOTIDE SEQUENCE</scope>
    <source>
        <strain evidence="3">DSM 28593</strain>
    </source>
</reference>
<comment type="caution">
    <text evidence="3">The sequence shown here is derived from an EMBL/GenBank/DDBJ whole genome shotgun (WGS) entry which is preliminary data.</text>
</comment>
<evidence type="ECO:0000313" key="4">
    <source>
        <dbReference type="Proteomes" id="UP001205748"/>
    </source>
</evidence>
<accession>A0AAE3HCA5</accession>
<dbReference type="InterPro" id="IPR041854">
    <property type="entry name" value="BFD-like_2Fe2S-bd_dom_sf"/>
</dbReference>
<feature type="domain" description="FAD dependent oxidoreductase" evidence="1">
    <location>
        <begin position="3"/>
        <end position="351"/>
    </location>
</feature>
<evidence type="ECO:0000259" key="1">
    <source>
        <dbReference type="Pfam" id="PF01266"/>
    </source>
</evidence>
<dbReference type="Gene3D" id="3.30.9.10">
    <property type="entry name" value="D-Amino Acid Oxidase, subunit A, domain 2"/>
    <property type="match status" value="1"/>
</dbReference>
<evidence type="ECO:0000259" key="2">
    <source>
        <dbReference type="Pfam" id="PF04324"/>
    </source>
</evidence>
<sequence>MYDVVIIGAGIVGTAIARELSRYKTKVIVLDKEQDVANGTTMANSAIVHSGYDPKPGTNKAKFNKLGNQLYPQLCKELDVPFKQIGSLTVALDKEELKILDQLEERAKENGVPVERLSREEVLVREPNVNKNVQGALLASTAGIVGPWELSIALMENAMNNGVELALNNKVEDIKKVENIYRIKTNEKTYETKVVINCAGLYADHINRMLNKDTFHIKPRSGEYFVLDKRAGNLVNSIIFPCPTKHSKGILAVPTVHGNILLGPTSELVEDKEALQTTRKGLEYVKAQVGRLINNIPYGDIIRSFTGLRATPDTGDFIIESSKDNKTFIHVAGIESPGLTAAPAIALEVVNLVKEIFNSLEKNENFEPNRRKVVHFNQLSMDEKKKIIKENPAYGNIICRCERITEGEILDCIHRKAGATTVKGVKKRARPGMGRCQGGFCEPRVVEILARELNKDMKDILYDGRDAKILLGYTKE</sequence>
<gene>
    <name evidence="3" type="ORF">NSA47_00995</name>
</gene>
<keyword evidence="4" id="KW-1185">Reference proteome</keyword>
<dbReference type="Pfam" id="PF01266">
    <property type="entry name" value="DAO"/>
    <property type="match status" value="1"/>
</dbReference>
<dbReference type="Gene3D" id="1.10.10.1100">
    <property type="entry name" value="BFD-like [2Fe-2S]-binding domain"/>
    <property type="match status" value="1"/>
</dbReference>
<dbReference type="InterPro" id="IPR036188">
    <property type="entry name" value="FAD/NAD-bd_sf"/>
</dbReference>
<dbReference type="CDD" id="cd19946">
    <property type="entry name" value="GlpA-like_Fer2_BFD-like"/>
    <property type="match status" value="1"/>
</dbReference>
<dbReference type="InterPro" id="IPR007419">
    <property type="entry name" value="BFD-like_2Fe2S-bd_dom"/>
</dbReference>
<dbReference type="InterPro" id="IPR052745">
    <property type="entry name" value="G3P_Oxidase/Oxidoreductase"/>
</dbReference>
<evidence type="ECO:0000313" key="3">
    <source>
        <dbReference type="EMBL" id="MCR1897567.1"/>
    </source>
</evidence>
<organism evidence="3 4">
    <name type="scientific">Irregularibacter muris</name>
    <dbReference type="NCBI Taxonomy" id="1796619"/>
    <lineage>
        <taxon>Bacteria</taxon>
        <taxon>Bacillati</taxon>
        <taxon>Bacillota</taxon>
        <taxon>Clostridia</taxon>
        <taxon>Eubacteriales</taxon>
        <taxon>Eubacteriaceae</taxon>
        <taxon>Irregularibacter</taxon>
    </lineage>
</organism>
<dbReference type="PANTHER" id="PTHR42720">
    <property type="entry name" value="GLYCEROL-3-PHOSPHATE DEHYDROGENASE"/>
    <property type="match status" value="1"/>
</dbReference>
<dbReference type="SUPFAM" id="SSF51905">
    <property type="entry name" value="FAD/NAD(P)-binding domain"/>
    <property type="match status" value="1"/>
</dbReference>
<protein>
    <submittedName>
        <fullName evidence="3">FAD-dependent oxidoreductase</fullName>
    </submittedName>
</protein>
<dbReference type="Proteomes" id="UP001205748">
    <property type="component" value="Unassembled WGS sequence"/>
</dbReference>
<dbReference type="PANTHER" id="PTHR42720:SF1">
    <property type="entry name" value="GLYCEROL 3-PHOSPHATE OXIDASE"/>
    <property type="match status" value="1"/>
</dbReference>
<dbReference type="EMBL" id="JANKAS010000001">
    <property type="protein sequence ID" value="MCR1897567.1"/>
    <property type="molecule type" value="Genomic_DNA"/>
</dbReference>
<dbReference type="RefSeq" id="WP_257528971.1">
    <property type="nucleotide sequence ID" value="NZ_JANKAS010000001.1"/>
</dbReference>
<dbReference type="AlphaFoldDB" id="A0AAE3HCA5"/>
<dbReference type="Pfam" id="PF04324">
    <property type="entry name" value="Fer2_BFD"/>
    <property type="match status" value="1"/>
</dbReference>
<dbReference type="InterPro" id="IPR006076">
    <property type="entry name" value="FAD-dep_OxRdtase"/>
</dbReference>